<dbReference type="GO" id="GO:0005545">
    <property type="term" value="F:1-phosphatidylinositol binding"/>
    <property type="evidence" value="ECO:0007669"/>
    <property type="project" value="InterPro"/>
</dbReference>
<dbReference type="Gramene" id="KVH88365">
    <property type="protein sequence ID" value="KVH88365"/>
    <property type="gene ID" value="Ccrd_024002"/>
</dbReference>
<evidence type="ECO:0000256" key="4">
    <source>
        <dbReference type="ARBA" id="ARBA00022583"/>
    </source>
</evidence>
<evidence type="ECO:0000313" key="11">
    <source>
        <dbReference type="EMBL" id="KVH88365.1"/>
    </source>
</evidence>
<dbReference type="Gene3D" id="1.25.40.90">
    <property type="match status" value="1"/>
</dbReference>
<feature type="compositionally biased region" description="Basic and acidic residues" evidence="9">
    <location>
        <begin position="344"/>
        <end position="353"/>
    </location>
</feature>
<dbReference type="Proteomes" id="UP000243975">
    <property type="component" value="Unassembled WGS sequence"/>
</dbReference>
<organism evidence="11 12">
    <name type="scientific">Cynara cardunculus var. scolymus</name>
    <name type="common">Globe artichoke</name>
    <name type="synonym">Cynara scolymus</name>
    <dbReference type="NCBI Taxonomy" id="59895"/>
    <lineage>
        <taxon>Eukaryota</taxon>
        <taxon>Viridiplantae</taxon>
        <taxon>Streptophyta</taxon>
        <taxon>Embryophyta</taxon>
        <taxon>Tracheophyta</taxon>
        <taxon>Spermatophyta</taxon>
        <taxon>Magnoliopsida</taxon>
        <taxon>eudicotyledons</taxon>
        <taxon>Gunneridae</taxon>
        <taxon>Pentapetalae</taxon>
        <taxon>asterids</taxon>
        <taxon>campanulids</taxon>
        <taxon>Asterales</taxon>
        <taxon>Asteraceae</taxon>
        <taxon>Carduoideae</taxon>
        <taxon>Cardueae</taxon>
        <taxon>Carduinae</taxon>
        <taxon>Cynara</taxon>
    </lineage>
</organism>
<feature type="compositionally biased region" description="Basic and acidic residues" evidence="9">
    <location>
        <begin position="302"/>
        <end position="331"/>
    </location>
</feature>
<dbReference type="GO" id="GO:0048268">
    <property type="term" value="P:clathrin coat assembly"/>
    <property type="evidence" value="ECO:0007669"/>
    <property type="project" value="InterPro"/>
</dbReference>
<proteinExistence type="predicted"/>
<dbReference type="SMART" id="SM00273">
    <property type="entry name" value="ENTH"/>
    <property type="match status" value="1"/>
</dbReference>
<dbReference type="Gene3D" id="1.20.58.150">
    <property type="entry name" value="ANTH domain"/>
    <property type="match status" value="1"/>
</dbReference>
<dbReference type="SUPFAM" id="SSF89009">
    <property type="entry name" value="GAT-like domain"/>
    <property type="match status" value="1"/>
</dbReference>
<dbReference type="GO" id="GO:0072583">
    <property type="term" value="P:clathrin-dependent endocytosis"/>
    <property type="evidence" value="ECO:0007669"/>
    <property type="project" value="InterPro"/>
</dbReference>
<dbReference type="InterPro" id="IPR045192">
    <property type="entry name" value="AP180-like"/>
</dbReference>
<evidence type="ECO:0000256" key="6">
    <source>
        <dbReference type="ARBA" id="ARBA00023136"/>
    </source>
</evidence>
<evidence type="ECO:0000256" key="9">
    <source>
        <dbReference type="SAM" id="MobiDB-lite"/>
    </source>
</evidence>
<dbReference type="AlphaFoldDB" id="A0A103XCS1"/>
<accession>A0A103XCS1</accession>
<dbReference type="OMA" id="SNAHEIP"/>
<dbReference type="EMBL" id="LEKV01005434">
    <property type="protein sequence ID" value="KVH88365.1"/>
    <property type="molecule type" value="Genomic_DNA"/>
</dbReference>
<dbReference type="GO" id="GO:0006900">
    <property type="term" value="P:vesicle budding from membrane"/>
    <property type="evidence" value="ECO:0007669"/>
    <property type="project" value="TreeGrafter"/>
</dbReference>
<keyword evidence="7" id="KW-0168">Coated pit</keyword>
<dbReference type="GO" id="GO:0005794">
    <property type="term" value="C:Golgi apparatus"/>
    <property type="evidence" value="ECO:0007669"/>
    <property type="project" value="UniProtKB-SubCell"/>
</dbReference>
<evidence type="ECO:0000259" key="10">
    <source>
        <dbReference type="PROSITE" id="PS50942"/>
    </source>
</evidence>
<comment type="caution">
    <text evidence="11">The sequence shown here is derived from an EMBL/GenBank/DDBJ whole genome shotgun (WGS) entry which is preliminary data.</text>
</comment>
<dbReference type="GO" id="GO:0005546">
    <property type="term" value="F:phosphatidylinositol-4,5-bisphosphate binding"/>
    <property type="evidence" value="ECO:0007669"/>
    <property type="project" value="TreeGrafter"/>
</dbReference>
<protein>
    <recommendedName>
        <fullName evidence="10">ENTH domain-containing protein</fullName>
    </recommendedName>
</protein>
<keyword evidence="4" id="KW-0254">Endocytosis</keyword>
<dbReference type="InterPro" id="IPR011417">
    <property type="entry name" value="ANTH_dom"/>
</dbReference>
<feature type="region of interest" description="Disordered" evidence="9">
    <location>
        <begin position="302"/>
        <end position="394"/>
    </location>
</feature>
<dbReference type="PANTHER" id="PTHR22951:SF19">
    <property type="entry name" value="OS08G0467300 PROTEIN"/>
    <property type="match status" value="1"/>
</dbReference>
<dbReference type="STRING" id="59895.A0A103XCS1"/>
<dbReference type="InterPro" id="IPR008942">
    <property type="entry name" value="ENTH_VHS"/>
</dbReference>
<keyword evidence="6" id="KW-0472">Membrane</keyword>
<dbReference type="PROSITE" id="PS50942">
    <property type="entry name" value="ENTH"/>
    <property type="match status" value="1"/>
</dbReference>
<evidence type="ECO:0000256" key="3">
    <source>
        <dbReference type="ARBA" id="ARBA00004600"/>
    </source>
</evidence>
<dbReference type="SUPFAM" id="SSF48464">
    <property type="entry name" value="ENTH/VHS domain"/>
    <property type="match status" value="1"/>
</dbReference>
<comment type="subcellular location">
    <subcellularLocation>
        <location evidence="1">Cytoplasmic vesicle</location>
        <location evidence="1">Clathrin-coated vesicle</location>
    </subcellularLocation>
    <subcellularLocation>
        <location evidence="2">Golgi apparatus</location>
    </subcellularLocation>
    <subcellularLocation>
        <location evidence="3">Membrane</location>
        <location evidence="3">Clathrin-coated pit</location>
    </subcellularLocation>
</comment>
<sequence length="394" mass="45565">MWKRASEALKDQCSLFITSLAPCSVLRNPDIEADVIKATSHDDSHIDYVSAQRIFMWIRVSGDYVNPVMLSLSSRMKRTRSWTVALKGLMLLHGVFTCKVPAIQKIGQLPFDLSNFKDRNPDMRHHEAFIRAYYTYLEKKSLFMFHHLQEQEEEKRKKEKDLSEMEKKQKQSSMMQDLEWIQKLQGLLDVLLKIRPHRDSMMNVLVLEAMDCIMIEIFDIYSRICNGIAAVLVRIYTTNTTKAEATKVMSILKKAMVQGEDLSQYINLCSDLGVMKAKKFPKIHRIPEEDIRELEHIIKKDSDQPKTKQIIRKDDEKSKKTVEQKESKGDSETTITVNWEFVEEERKSNHDPDPTLPATENDAGIHPLAKEAPDLMTYDSEGMKSDEDPPIERG</sequence>
<evidence type="ECO:0000256" key="7">
    <source>
        <dbReference type="ARBA" id="ARBA00023176"/>
    </source>
</evidence>
<feature type="domain" description="ENTH" evidence="10">
    <location>
        <begin position="23"/>
        <end position="158"/>
    </location>
</feature>
<evidence type="ECO:0000256" key="5">
    <source>
        <dbReference type="ARBA" id="ARBA00023034"/>
    </source>
</evidence>
<feature type="compositionally biased region" description="Basic and acidic residues" evidence="9">
    <location>
        <begin position="381"/>
        <end position="394"/>
    </location>
</feature>
<dbReference type="GO" id="GO:0000149">
    <property type="term" value="F:SNARE binding"/>
    <property type="evidence" value="ECO:0007669"/>
    <property type="project" value="TreeGrafter"/>
</dbReference>
<evidence type="ECO:0000313" key="12">
    <source>
        <dbReference type="Proteomes" id="UP000243975"/>
    </source>
</evidence>
<dbReference type="Pfam" id="PF07651">
    <property type="entry name" value="ANTH"/>
    <property type="match status" value="1"/>
</dbReference>
<evidence type="ECO:0000256" key="8">
    <source>
        <dbReference type="ARBA" id="ARBA00023329"/>
    </source>
</evidence>
<gene>
    <name evidence="11" type="ORF">Ccrd_024002</name>
</gene>
<dbReference type="PANTHER" id="PTHR22951">
    <property type="entry name" value="CLATHRIN ASSEMBLY PROTEIN"/>
    <property type="match status" value="1"/>
</dbReference>
<keyword evidence="5" id="KW-0333">Golgi apparatus</keyword>
<evidence type="ECO:0000256" key="2">
    <source>
        <dbReference type="ARBA" id="ARBA00004555"/>
    </source>
</evidence>
<dbReference type="GO" id="GO:0030136">
    <property type="term" value="C:clathrin-coated vesicle"/>
    <property type="evidence" value="ECO:0007669"/>
    <property type="project" value="UniProtKB-SubCell"/>
</dbReference>
<name>A0A103XCS1_CYNCS</name>
<reference evidence="11 12" key="1">
    <citation type="journal article" date="2016" name="Sci. Rep.">
        <title>The genome sequence of the outbreeding globe artichoke constructed de novo incorporating a phase-aware low-pass sequencing strategy of F1 progeny.</title>
        <authorList>
            <person name="Scaglione D."/>
            <person name="Reyes-Chin-Wo S."/>
            <person name="Acquadro A."/>
            <person name="Froenicke L."/>
            <person name="Portis E."/>
            <person name="Beitel C."/>
            <person name="Tirone M."/>
            <person name="Mauro R."/>
            <person name="Lo Monaco A."/>
            <person name="Mauromicale G."/>
            <person name="Faccioli P."/>
            <person name="Cattivelli L."/>
            <person name="Rieseberg L."/>
            <person name="Michelmore R."/>
            <person name="Lanteri S."/>
        </authorList>
    </citation>
    <scope>NUCLEOTIDE SEQUENCE [LARGE SCALE GENOMIC DNA]</scope>
    <source>
        <strain evidence="11">2C</strain>
    </source>
</reference>
<dbReference type="GO" id="GO:0032050">
    <property type="term" value="F:clathrin heavy chain binding"/>
    <property type="evidence" value="ECO:0007669"/>
    <property type="project" value="TreeGrafter"/>
</dbReference>
<keyword evidence="8" id="KW-0968">Cytoplasmic vesicle</keyword>
<dbReference type="InterPro" id="IPR013809">
    <property type="entry name" value="ENTH"/>
</dbReference>
<keyword evidence="12" id="KW-1185">Reference proteome</keyword>
<dbReference type="CDD" id="cd16987">
    <property type="entry name" value="ANTH_N_AP180_plant"/>
    <property type="match status" value="1"/>
</dbReference>
<dbReference type="GO" id="GO:0005905">
    <property type="term" value="C:clathrin-coated pit"/>
    <property type="evidence" value="ECO:0007669"/>
    <property type="project" value="UniProtKB-SubCell"/>
</dbReference>
<dbReference type="InterPro" id="IPR014712">
    <property type="entry name" value="ANTH_dom_sf"/>
</dbReference>
<dbReference type="OrthoDB" id="682511at2759"/>
<dbReference type="InterPro" id="IPR048050">
    <property type="entry name" value="ANTH_N_plant"/>
</dbReference>
<evidence type="ECO:0000256" key="1">
    <source>
        <dbReference type="ARBA" id="ARBA00004132"/>
    </source>
</evidence>